<reference evidence="1" key="2">
    <citation type="submission" date="2025-09" db="UniProtKB">
        <authorList>
            <consortium name="EnsemblPlants"/>
        </authorList>
    </citation>
    <scope>IDENTIFICATION</scope>
</reference>
<keyword evidence="2" id="KW-1185">Reference proteome</keyword>
<accession>A0ACD5XM47</accession>
<name>A0ACD5XM47_AVESA</name>
<dbReference type="Proteomes" id="UP001732700">
    <property type="component" value="Chromosome 5A"/>
</dbReference>
<proteinExistence type="predicted"/>
<protein>
    <submittedName>
        <fullName evidence="1">Uncharacterized protein</fullName>
    </submittedName>
</protein>
<dbReference type="EnsemblPlants" id="AVESA.00010b.r2.5AG0815990.1">
    <property type="protein sequence ID" value="AVESA.00010b.r2.5AG0815990.1.CDS"/>
    <property type="gene ID" value="AVESA.00010b.r2.5AG0815990"/>
</dbReference>
<evidence type="ECO:0000313" key="2">
    <source>
        <dbReference type="Proteomes" id="UP001732700"/>
    </source>
</evidence>
<sequence length="481" mass="53404">MEATTARSTKRKSAADGAHGPNPRREGRSGPHDPPPAGAIGEDGGGLDRISALPDGVLGEIISFLPTKDGARTQILSPRWRHLWRSAPLNLDSNGLVSSWKKLAGVVSRVLSSHQGPGRRFRLSTLYTREDKAAVEAFLQSRALDNLQELDLYCYAPHLPPPPSTFRFSSTLCVAHIRECSIHDGHVQGLHFPLLKHLGLDTVIISESSLQTLIGGCPAIEFLLMGQCYGFRRLRINSLTIRGIGFHNYDYIEIESENELHELSIDNAPRLERLLVHVIAGLDILVGAAPKLNTIGYLPDEGCRSNQDHLNRLQFGSTVIQGLRVDKLAMVVRTVKILAVGMKALCLDTVIGLMTCFPCLEKLYIGASKSGSSNSWSRKHQNLIKCLDTCPKTIVLQSYRGTKSQVNFVTFFVLNASVLELMTIEVDSNHYRQEFLAEQRLKLQLENRASRDAQFNFIDERGFICSWGMKHVCDLEIDPFA</sequence>
<reference evidence="1" key="1">
    <citation type="submission" date="2021-05" db="EMBL/GenBank/DDBJ databases">
        <authorList>
            <person name="Scholz U."/>
            <person name="Mascher M."/>
            <person name="Fiebig A."/>
        </authorList>
    </citation>
    <scope>NUCLEOTIDE SEQUENCE [LARGE SCALE GENOMIC DNA]</scope>
</reference>
<evidence type="ECO:0000313" key="1">
    <source>
        <dbReference type="EnsemblPlants" id="AVESA.00010b.r2.5AG0815990.1.CDS"/>
    </source>
</evidence>
<organism evidence="1 2">
    <name type="scientific">Avena sativa</name>
    <name type="common">Oat</name>
    <dbReference type="NCBI Taxonomy" id="4498"/>
    <lineage>
        <taxon>Eukaryota</taxon>
        <taxon>Viridiplantae</taxon>
        <taxon>Streptophyta</taxon>
        <taxon>Embryophyta</taxon>
        <taxon>Tracheophyta</taxon>
        <taxon>Spermatophyta</taxon>
        <taxon>Magnoliopsida</taxon>
        <taxon>Liliopsida</taxon>
        <taxon>Poales</taxon>
        <taxon>Poaceae</taxon>
        <taxon>BOP clade</taxon>
        <taxon>Pooideae</taxon>
        <taxon>Poodae</taxon>
        <taxon>Poeae</taxon>
        <taxon>Poeae Chloroplast Group 1 (Aveneae type)</taxon>
        <taxon>Aveninae</taxon>
        <taxon>Avena</taxon>
    </lineage>
</organism>